<dbReference type="AlphaFoldDB" id="A0A0L6CKI4"/>
<dbReference type="STRING" id="1631356.VV01_15655"/>
<comment type="caution">
    <text evidence="1">The sequence shown here is derived from an EMBL/GenBank/DDBJ whole genome shotgun (WGS) entry which is preliminary data.</text>
</comment>
<reference evidence="2" key="1">
    <citation type="submission" date="2015-03" db="EMBL/GenBank/DDBJ databases">
        <title>Luteipulveratus halotolerans sp. nov., a novel actinobacterium (Dermacoccaceae) from Sarawak, Malaysia.</title>
        <authorList>
            <person name="Juboi H."/>
            <person name="Basik A."/>
            <person name="Shamsul S.S."/>
            <person name="Arnold P."/>
            <person name="Schmitt E.K."/>
            <person name="Sanglier J.-J."/>
            <person name="Yeo T."/>
        </authorList>
    </citation>
    <scope>NUCLEOTIDE SEQUENCE [LARGE SCALE GENOMIC DNA]</scope>
    <source>
        <strain evidence="2">C296001</strain>
    </source>
</reference>
<dbReference type="Proteomes" id="UP000037397">
    <property type="component" value="Unassembled WGS sequence"/>
</dbReference>
<dbReference type="EMBL" id="LAIR01000002">
    <property type="protein sequence ID" value="KNX38254.1"/>
    <property type="molecule type" value="Genomic_DNA"/>
</dbReference>
<dbReference type="Gene3D" id="3.30.450.30">
    <property type="entry name" value="Dynein light chain 2a, cytoplasmic"/>
    <property type="match status" value="1"/>
</dbReference>
<name>A0A0L6CKI4_9MICO</name>
<dbReference type="OrthoDB" id="5144207at2"/>
<evidence type="ECO:0000313" key="2">
    <source>
        <dbReference type="Proteomes" id="UP000037397"/>
    </source>
</evidence>
<evidence type="ECO:0000313" key="1">
    <source>
        <dbReference type="EMBL" id="KNX38254.1"/>
    </source>
</evidence>
<evidence type="ECO:0008006" key="3">
    <source>
        <dbReference type="Google" id="ProtNLM"/>
    </source>
</evidence>
<gene>
    <name evidence="1" type="ORF">VV01_15655</name>
</gene>
<organism evidence="1 2">
    <name type="scientific">Luteipulveratus halotolerans</name>
    <dbReference type="NCBI Taxonomy" id="1631356"/>
    <lineage>
        <taxon>Bacteria</taxon>
        <taxon>Bacillati</taxon>
        <taxon>Actinomycetota</taxon>
        <taxon>Actinomycetes</taxon>
        <taxon>Micrococcales</taxon>
        <taxon>Dermacoccaceae</taxon>
        <taxon>Luteipulveratus</taxon>
    </lineage>
</organism>
<proteinExistence type="predicted"/>
<sequence length="168" mass="17234">MASTQASSGPTVGSRIESDEGVKGVEAYLARDWDIWSRSLGMAVQPVLAQLADELPALRAALFCTADGLNLCTLGVAEGDVGRLAALTSSMFSVGAAHRQAMTAGGAEGTTVNISTGADHTVLLAVELKGVGHFVLGAYAEDIQLGLLLVKARGVAERIIQKLVIGTG</sequence>
<dbReference type="SUPFAM" id="SSF103196">
    <property type="entry name" value="Roadblock/LC7 domain"/>
    <property type="match status" value="1"/>
</dbReference>
<keyword evidence="2" id="KW-1185">Reference proteome</keyword>
<dbReference type="RefSeq" id="WP_050670682.1">
    <property type="nucleotide sequence ID" value="NZ_LAIR01000002.1"/>
</dbReference>
<accession>A0A0L6CKI4</accession>
<protein>
    <recommendedName>
        <fullName evidence="3">Roadblock/LAMTOR2 domain-containing protein</fullName>
    </recommendedName>
</protein>